<proteinExistence type="predicted"/>
<dbReference type="RefSeq" id="WP_185684841.1">
    <property type="nucleotide sequence ID" value="NZ_JACLAU010000049.1"/>
</dbReference>
<dbReference type="CDD" id="cd03528">
    <property type="entry name" value="Rieske_RO_ferredoxin"/>
    <property type="match status" value="1"/>
</dbReference>
<reference evidence="6 7" key="1">
    <citation type="submission" date="2020-08" db="EMBL/GenBank/DDBJ databases">
        <title>The genome sequence of Novosphingobium flavum 4Y4.</title>
        <authorList>
            <person name="Liu Y."/>
        </authorList>
    </citation>
    <scope>NUCLEOTIDE SEQUENCE [LARGE SCALE GENOMIC DNA]</scope>
    <source>
        <strain evidence="6 7">4Y4</strain>
    </source>
</reference>
<keyword evidence="7" id="KW-1185">Reference proteome</keyword>
<keyword evidence="1" id="KW-0001">2Fe-2S</keyword>
<gene>
    <name evidence="6" type="ORF">H7F49_17400</name>
</gene>
<evidence type="ECO:0000256" key="4">
    <source>
        <dbReference type="ARBA" id="ARBA00023014"/>
    </source>
</evidence>
<dbReference type="GO" id="GO:0046872">
    <property type="term" value="F:metal ion binding"/>
    <property type="evidence" value="ECO:0007669"/>
    <property type="project" value="UniProtKB-KW"/>
</dbReference>
<dbReference type="InterPro" id="IPR036922">
    <property type="entry name" value="Rieske_2Fe-2S_sf"/>
</dbReference>
<evidence type="ECO:0000313" key="7">
    <source>
        <dbReference type="Proteomes" id="UP000520156"/>
    </source>
</evidence>
<keyword evidence="4" id="KW-0411">Iron-sulfur</keyword>
<dbReference type="SUPFAM" id="SSF50022">
    <property type="entry name" value="ISP domain"/>
    <property type="match status" value="1"/>
</dbReference>
<evidence type="ECO:0000256" key="1">
    <source>
        <dbReference type="ARBA" id="ARBA00022714"/>
    </source>
</evidence>
<dbReference type="PROSITE" id="PS51296">
    <property type="entry name" value="RIESKE"/>
    <property type="match status" value="1"/>
</dbReference>
<dbReference type="AlphaFoldDB" id="A0A7X1KDL7"/>
<comment type="caution">
    <text evidence="6">The sequence shown here is derived from an EMBL/GenBank/DDBJ whole genome shotgun (WGS) entry which is preliminary data.</text>
</comment>
<feature type="domain" description="Rieske" evidence="5">
    <location>
        <begin position="4"/>
        <end position="101"/>
    </location>
</feature>
<organism evidence="6 7">
    <name type="scientific">Novosphingobium aerophilum</name>
    <dbReference type="NCBI Taxonomy" id="2839843"/>
    <lineage>
        <taxon>Bacteria</taxon>
        <taxon>Pseudomonadati</taxon>
        <taxon>Pseudomonadota</taxon>
        <taxon>Alphaproteobacteria</taxon>
        <taxon>Sphingomonadales</taxon>
        <taxon>Sphingomonadaceae</taxon>
        <taxon>Novosphingobium</taxon>
    </lineage>
</organism>
<protein>
    <submittedName>
        <fullName evidence="6">Non-heme iron oxygenase ferredoxin subunit</fullName>
    </submittedName>
</protein>
<dbReference type="InterPro" id="IPR017941">
    <property type="entry name" value="Rieske_2Fe-2S"/>
</dbReference>
<dbReference type="Gene3D" id="2.102.10.10">
    <property type="entry name" value="Rieske [2Fe-2S] iron-sulphur domain"/>
    <property type="match status" value="1"/>
</dbReference>
<evidence type="ECO:0000313" key="6">
    <source>
        <dbReference type="EMBL" id="MBC2653464.1"/>
    </source>
</evidence>
<evidence type="ECO:0000256" key="2">
    <source>
        <dbReference type="ARBA" id="ARBA00022723"/>
    </source>
</evidence>
<dbReference type="Pfam" id="PF00355">
    <property type="entry name" value="Rieske"/>
    <property type="match status" value="1"/>
</dbReference>
<evidence type="ECO:0000259" key="5">
    <source>
        <dbReference type="PROSITE" id="PS51296"/>
    </source>
</evidence>
<evidence type="ECO:0000256" key="3">
    <source>
        <dbReference type="ARBA" id="ARBA00023004"/>
    </source>
</evidence>
<keyword evidence="2" id="KW-0479">Metal-binding</keyword>
<dbReference type="Proteomes" id="UP000520156">
    <property type="component" value="Unassembled WGS sequence"/>
</dbReference>
<dbReference type="EMBL" id="JACLAU010000049">
    <property type="protein sequence ID" value="MBC2653464.1"/>
    <property type="molecule type" value="Genomic_DNA"/>
</dbReference>
<sequence length="106" mass="11504">MKKVLLCRVGELTEGEVRQVSAPGFEEDFAVYMMDGQYFASDDLCTHGMVSLSAGEIVDGQIFCPLHDGAFDIRTGKATVLPCRIALKIYAVSVEDGNVFGLVPQD</sequence>
<dbReference type="PANTHER" id="PTHR21496">
    <property type="entry name" value="FERREDOXIN-RELATED"/>
    <property type="match status" value="1"/>
</dbReference>
<accession>A0A7X1KDL7</accession>
<keyword evidence="3" id="KW-0408">Iron</keyword>
<dbReference type="PANTHER" id="PTHR21496:SF23">
    <property type="entry name" value="3-PHENYLPROPIONATE_CINNAMIC ACID DIOXYGENASE FERREDOXIN SUBUNIT"/>
    <property type="match status" value="1"/>
</dbReference>
<name>A0A7X1KDL7_9SPHN</name>
<dbReference type="GO" id="GO:0051537">
    <property type="term" value="F:2 iron, 2 sulfur cluster binding"/>
    <property type="evidence" value="ECO:0007669"/>
    <property type="project" value="UniProtKB-KW"/>
</dbReference>